<evidence type="ECO:0000256" key="3">
    <source>
        <dbReference type="SAM" id="MobiDB-lite"/>
    </source>
</evidence>
<dbReference type="EnsemblProtists" id="EKX50188">
    <property type="protein sequence ID" value="EKX50188"/>
    <property type="gene ID" value="GUITHDRAFT_151244"/>
</dbReference>
<evidence type="ECO:0000313" key="7">
    <source>
        <dbReference type="Proteomes" id="UP000011087"/>
    </source>
</evidence>
<dbReference type="HOGENOM" id="CLU_027546_3_0_1"/>
<feature type="compositionally biased region" description="Basic and acidic residues" evidence="3">
    <location>
        <begin position="534"/>
        <end position="556"/>
    </location>
</feature>
<evidence type="ECO:0000259" key="4">
    <source>
        <dbReference type="Pfam" id="PF21773"/>
    </source>
</evidence>
<dbReference type="Pfam" id="PF21773">
    <property type="entry name" value="ODAD1_CC"/>
    <property type="match status" value="1"/>
</dbReference>
<feature type="domain" description="ODAD1 central coiled coil region" evidence="4">
    <location>
        <begin position="135"/>
        <end position="428"/>
    </location>
</feature>
<dbReference type="GeneID" id="17307014"/>
<dbReference type="AlphaFoldDB" id="L1JQ30"/>
<sequence length="556" mass="63636">MSKTVELEKELAELHSRYKQAEEEKDGAKVLKKQRASIERLRRDNDQLRKDLDLDKGMRSSQVRSKSALDHHASMSSQLNKLQDQAESYTKRIETEKKRIEELDSSIKDLNEKVLEQRKKVGGANAVRENNLKSQKHIQLLENRLDKSLLKFNEALANNKQLRESIDNLRREKQGFDQIYKKLEKDLNEKKNEMQKIIEMSNVAYEVRDKAQQEMAMLKIQADREQASFEAEWKELGKLIEDDRKMKELMRQREKAGIGPNGKFEDEDKLRKKIMKGNSSISKDKAAQQAALHKVQSYEEAFAKIQASTGISDIDELVATFIEAEDKNFSLFNYVNELNNEVEKLEEQIADTRMEIEKHRGKGQNNDNQRKQILIDLEDKLAKTEAKAEQFEARAAKTMQTMNILKEGIQDTFNKIGCNAELVNAVMGNQGVTEGNMMQYLGIIEQRTNEILQMYTAAQMKETGHDETSPEIQTKLAAILGQGPKVPLGSGKVEVVPPPASGELESEEGSEEEEEDERPLTRDELKAKTLRSLAKREMIDREDSKVKDVSTSHKTP</sequence>
<reference evidence="6" key="3">
    <citation type="submission" date="2015-06" db="UniProtKB">
        <authorList>
            <consortium name="EnsemblProtists"/>
        </authorList>
    </citation>
    <scope>IDENTIFICATION</scope>
</reference>
<dbReference type="InterPro" id="IPR049258">
    <property type="entry name" value="ODAD1_CC"/>
</dbReference>
<dbReference type="OrthoDB" id="6766775at2759"/>
<accession>L1JQ30</accession>
<name>L1JQ30_GUITC</name>
<dbReference type="PaxDb" id="55529-EKX50188"/>
<proteinExistence type="predicted"/>
<dbReference type="RefSeq" id="XP_005837168.1">
    <property type="nucleotide sequence ID" value="XM_005837111.1"/>
</dbReference>
<dbReference type="KEGG" id="gtt:GUITHDRAFT_151244"/>
<protein>
    <recommendedName>
        <fullName evidence="4">ODAD1 central coiled coil region domain-containing protein</fullName>
    </recommendedName>
</protein>
<reference evidence="7" key="2">
    <citation type="submission" date="2012-11" db="EMBL/GenBank/DDBJ databases">
        <authorList>
            <person name="Kuo A."/>
            <person name="Curtis B.A."/>
            <person name="Tanifuji G."/>
            <person name="Burki F."/>
            <person name="Gruber A."/>
            <person name="Irimia M."/>
            <person name="Maruyama S."/>
            <person name="Arias M.C."/>
            <person name="Ball S.G."/>
            <person name="Gile G.H."/>
            <person name="Hirakawa Y."/>
            <person name="Hopkins J.F."/>
            <person name="Rensing S.A."/>
            <person name="Schmutz J."/>
            <person name="Symeonidi A."/>
            <person name="Elias M."/>
            <person name="Eveleigh R.J."/>
            <person name="Herman E.K."/>
            <person name="Klute M.J."/>
            <person name="Nakayama T."/>
            <person name="Obornik M."/>
            <person name="Reyes-Prieto A."/>
            <person name="Armbrust E.V."/>
            <person name="Aves S.J."/>
            <person name="Beiko R.G."/>
            <person name="Coutinho P."/>
            <person name="Dacks J.B."/>
            <person name="Durnford D.G."/>
            <person name="Fast N.M."/>
            <person name="Green B.R."/>
            <person name="Grisdale C."/>
            <person name="Hempe F."/>
            <person name="Henrissat B."/>
            <person name="Hoppner M.P."/>
            <person name="Ishida K.-I."/>
            <person name="Kim E."/>
            <person name="Koreny L."/>
            <person name="Kroth P.G."/>
            <person name="Liu Y."/>
            <person name="Malik S.-B."/>
            <person name="Maier U.G."/>
            <person name="McRose D."/>
            <person name="Mock T."/>
            <person name="Neilson J.A."/>
            <person name="Onodera N.T."/>
            <person name="Poole A.M."/>
            <person name="Pritham E.J."/>
            <person name="Richards T.A."/>
            <person name="Rocap G."/>
            <person name="Roy S.W."/>
            <person name="Sarai C."/>
            <person name="Schaack S."/>
            <person name="Shirato S."/>
            <person name="Slamovits C.H."/>
            <person name="Spencer D.F."/>
            <person name="Suzuki S."/>
            <person name="Worden A.Z."/>
            <person name="Zauner S."/>
            <person name="Barry K."/>
            <person name="Bell C."/>
            <person name="Bharti A.K."/>
            <person name="Crow J.A."/>
            <person name="Grimwood J."/>
            <person name="Kramer R."/>
            <person name="Lindquist E."/>
            <person name="Lucas S."/>
            <person name="Salamov A."/>
            <person name="McFadden G.I."/>
            <person name="Lane C.E."/>
            <person name="Keeling P.J."/>
            <person name="Gray M.W."/>
            <person name="Grigoriev I.V."/>
            <person name="Archibald J.M."/>
        </authorList>
    </citation>
    <scope>NUCLEOTIDE SEQUENCE</scope>
    <source>
        <strain evidence="7">CCMP2712</strain>
    </source>
</reference>
<dbReference type="STRING" id="905079.L1JQ30"/>
<evidence type="ECO:0000313" key="5">
    <source>
        <dbReference type="EMBL" id="EKX50188.1"/>
    </source>
</evidence>
<dbReference type="InterPro" id="IPR051876">
    <property type="entry name" value="ODA-DC/CCD"/>
</dbReference>
<feature type="compositionally biased region" description="Acidic residues" evidence="3">
    <location>
        <begin position="504"/>
        <end position="517"/>
    </location>
</feature>
<dbReference type="Proteomes" id="UP000011087">
    <property type="component" value="Unassembled WGS sequence"/>
</dbReference>
<gene>
    <name evidence="5" type="ORF">GUITHDRAFT_151244</name>
</gene>
<reference evidence="5 7" key="1">
    <citation type="journal article" date="2012" name="Nature">
        <title>Algal genomes reveal evolutionary mosaicism and the fate of nucleomorphs.</title>
        <authorList>
            <consortium name="DOE Joint Genome Institute"/>
            <person name="Curtis B.A."/>
            <person name="Tanifuji G."/>
            <person name="Burki F."/>
            <person name="Gruber A."/>
            <person name="Irimia M."/>
            <person name="Maruyama S."/>
            <person name="Arias M.C."/>
            <person name="Ball S.G."/>
            <person name="Gile G.H."/>
            <person name="Hirakawa Y."/>
            <person name="Hopkins J.F."/>
            <person name="Kuo A."/>
            <person name="Rensing S.A."/>
            <person name="Schmutz J."/>
            <person name="Symeonidi A."/>
            <person name="Elias M."/>
            <person name="Eveleigh R.J."/>
            <person name="Herman E.K."/>
            <person name="Klute M.J."/>
            <person name="Nakayama T."/>
            <person name="Obornik M."/>
            <person name="Reyes-Prieto A."/>
            <person name="Armbrust E.V."/>
            <person name="Aves S.J."/>
            <person name="Beiko R.G."/>
            <person name="Coutinho P."/>
            <person name="Dacks J.B."/>
            <person name="Durnford D.G."/>
            <person name="Fast N.M."/>
            <person name="Green B.R."/>
            <person name="Grisdale C.J."/>
            <person name="Hempel F."/>
            <person name="Henrissat B."/>
            <person name="Hoppner M.P."/>
            <person name="Ishida K."/>
            <person name="Kim E."/>
            <person name="Koreny L."/>
            <person name="Kroth P.G."/>
            <person name="Liu Y."/>
            <person name="Malik S.B."/>
            <person name="Maier U.G."/>
            <person name="McRose D."/>
            <person name="Mock T."/>
            <person name="Neilson J.A."/>
            <person name="Onodera N.T."/>
            <person name="Poole A.M."/>
            <person name="Pritham E.J."/>
            <person name="Richards T.A."/>
            <person name="Rocap G."/>
            <person name="Roy S.W."/>
            <person name="Sarai C."/>
            <person name="Schaack S."/>
            <person name="Shirato S."/>
            <person name="Slamovits C.H."/>
            <person name="Spencer D.F."/>
            <person name="Suzuki S."/>
            <person name="Worden A.Z."/>
            <person name="Zauner S."/>
            <person name="Barry K."/>
            <person name="Bell C."/>
            <person name="Bharti A.K."/>
            <person name="Crow J.A."/>
            <person name="Grimwood J."/>
            <person name="Kramer R."/>
            <person name="Lindquist E."/>
            <person name="Lucas S."/>
            <person name="Salamov A."/>
            <person name="McFadden G.I."/>
            <person name="Lane C.E."/>
            <person name="Keeling P.J."/>
            <person name="Gray M.W."/>
            <person name="Grigoriev I.V."/>
            <person name="Archibald J.M."/>
        </authorList>
    </citation>
    <scope>NUCLEOTIDE SEQUENCE</scope>
    <source>
        <strain evidence="5 7">CCMP2712</strain>
    </source>
</reference>
<feature type="compositionally biased region" description="Basic and acidic residues" evidence="3">
    <location>
        <begin position="518"/>
        <end position="527"/>
    </location>
</feature>
<feature type="compositionally biased region" description="Basic and acidic residues" evidence="3">
    <location>
        <begin position="41"/>
        <end position="58"/>
    </location>
</feature>
<organism evidence="5">
    <name type="scientific">Guillardia theta (strain CCMP2712)</name>
    <name type="common">Cryptophyte</name>
    <dbReference type="NCBI Taxonomy" id="905079"/>
    <lineage>
        <taxon>Eukaryota</taxon>
        <taxon>Cryptophyceae</taxon>
        <taxon>Pyrenomonadales</taxon>
        <taxon>Geminigeraceae</taxon>
        <taxon>Guillardia</taxon>
    </lineage>
</organism>
<evidence type="ECO:0000256" key="2">
    <source>
        <dbReference type="SAM" id="Coils"/>
    </source>
</evidence>
<dbReference type="PANTHER" id="PTHR21694">
    <property type="entry name" value="COILED-COIL DOMAIN-CONTAINING PROTEIN 63"/>
    <property type="match status" value="1"/>
</dbReference>
<keyword evidence="1 2" id="KW-0175">Coiled coil</keyword>
<evidence type="ECO:0000313" key="6">
    <source>
        <dbReference type="EnsemblProtists" id="EKX50188"/>
    </source>
</evidence>
<dbReference type="PANTHER" id="PTHR21694:SF18">
    <property type="entry name" value="COILED-COIL DOMAIN-CONTAINING PROTEIN 63"/>
    <property type="match status" value="1"/>
</dbReference>
<evidence type="ECO:0000256" key="1">
    <source>
        <dbReference type="ARBA" id="ARBA00023054"/>
    </source>
</evidence>
<dbReference type="EMBL" id="JH992979">
    <property type="protein sequence ID" value="EKX50188.1"/>
    <property type="molecule type" value="Genomic_DNA"/>
</dbReference>
<dbReference type="OMA" id="CYKDTIC"/>
<feature type="compositionally biased region" description="Polar residues" evidence="3">
    <location>
        <begin position="74"/>
        <end position="83"/>
    </location>
</feature>
<feature type="region of interest" description="Disordered" evidence="3">
    <location>
        <begin position="41"/>
        <end position="83"/>
    </location>
</feature>
<keyword evidence="7" id="KW-1185">Reference proteome</keyword>
<feature type="region of interest" description="Disordered" evidence="3">
    <location>
        <begin position="488"/>
        <end position="556"/>
    </location>
</feature>
<dbReference type="eggNOG" id="ENOG502QSIU">
    <property type="taxonomic scope" value="Eukaryota"/>
</dbReference>
<feature type="coiled-coil region" evidence="2">
    <location>
        <begin position="328"/>
        <end position="401"/>
    </location>
</feature>